<dbReference type="EMBL" id="CP036339">
    <property type="protein sequence ID" value="QDT70989.1"/>
    <property type="molecule type" value="Genomic_DNA"/>
</dbReference>
<accession>A0A517TRK0</accession>
<name>A0A517TRK0_9BACT</name>
<dbReference type="AlphaFoldDB" id="A0A517TRK0"/>
<gene>
    <name evidence="1" type="ORF">I41_01440</name>
</gene>
<evidence type="ECO:0000313" key="1">
    <source>
        <dbReference type="EMBL" id="QDT70989.1"/>
    </source>
</evidence>
<protein>
    <submittedName>
        <fullName evidence="1">Uncharacterized protein</fullName>
    </submittedName>
</protein>
<dbReference type="KEGG" id="llh:I41_01440"/>
<reference evidence="1 2" key="1">
    <citation type="submission" date="2019-02" db="EMBL/GenBank/DDBJ databases">
        <title>Deep-cultivation of Planctomycetes and their phenomic and genomic characterization uncovers novel biology.</title>
        <authorList>
            <person name="Wiegand S."/>
            <person name="Jogler M."/>
            <person name="Boedeker C."/>
            <person name="Pinto D."/>
            <person name="Vollmers J."/>
            <person name="Rivas-Marin E."/>
            <person name="Kohn T."/>
            <person name="Peeters S.H."/>
            <person name="Heuer A."/>
            <person name="Rast P."/>
            <person name="Oberbeckmann S."/>
            <person name="Bunk B."/>
            <person name="Jeske O."/>
            <person name="Meyerdierks A."/>
            <person name="Storesund J.E."/>
            <person name="Kallscheuer N."/>
            <person name="Luecker S."/>
            <person name="Lage O.M."/>
            <person name="Pohl T."/>
            <person name="Merkel B.J."/>
            <person name="Hornburger P."/>
            <person name="Mueller R.-W."/>
            <person name="Bruemmer F."/>
            <person name="Labrenz M."/>
            <person name="Spormann A.M."/>
            <person name="Op den Camp H."/>
            <person name="Overmann J."/>
            <person name="Amann R."/>
            <person name="Jetten M.S.M."/>
            <person name="Mascher T."/>
            <person name="Medema M.H."/>
            <person name="Devos D.P."/>
            <person name="Kaster A.-K."/>
            <person name="Ovreas L."/>
            <person name="Rohde M."/>
            <person name="Galperin M.Y."/>
            <person name="Jogler C."/>
        </authorList>
    </citation>
    <scope>NUCLEOTIDE SEQUENCE [LARGE SCALE GENOMIC DNA]</scope>
    <source>
        <strain evidence="1 2">I41</strain>
    </source>
</reference>
<proteinExistence type="predicted"/>
<evidence type="ECO:0000313" key="2">
    <source>
        <dbReference type="Proteomes" id="UP000317909"/>
    </source>
</evidence>
<dbReference type="Proteomes" id="UP000317909">
    <property type="component" value="Chromosome"/>
</dbReference>
<organism evidence="1 2">
    <name type="scientific">Lacipirellula limnantheis</name>
    <dbReference type="NCBI Taxonomy" id="2528024"/>
    <lineage>
        <taxon>Bacteria</taxon>
        <taxon>Pseudomonadati</taxon>
        <taxon>Planctomycetota</taxon>
        <taxon>Planctomycetia</taxon>
        <taxon>Pirellulales</taxon>
        <taxon>Lacipirellulaceae</taxon>
        <taxon>Lacipirellula</taxon>
    </lineage>
</organism>
<keyword evidence="2" id="KW-1185">Reference proteome</keyword>
<sequence>MGDVLGVNRKRAGRLMRLMGLEAIYPRRRTTWPGVGHKIYLYLLRNVAILRPDVTAIPKT</sequence>